<feature type="region of interest" description="Disordered" evidence="7">
    <location>
        <begin position="504"/>
        <end position="543"/>
    </location>
</feature>
<dbReference type="AlphaFoldDB" id="A0A8H7Y5X5"/>
<protein>
    <recommendedName>
        <fullName evidence="9">WD40 repeat-like protein</fullName>
    </recommendedName>
</protein>
<dbReference type="Pfam" id="PF00400">
    <property type="entry name" value="WD40"/>
    <property type="match status" value="2"/>
</dbReference>
<evidence type="ECO:0000313" key="8">
    <source>
        <dbReference type="EMBL" id="KAG5174415.1"/>
    </source>
</evidence>
<evidence type="ECO:0000256" key="4">
    <source>
        <dbReference type="ARBA" id="ARBA00023015"/>
    </source>
</evidence>
<dbReference type="PROSITE" id="PS50294">
    <property type="entry name" value="WD_REPEATS_REGION"/>
    <property type="match status" value="1"/>
</dbReference>
<keyword evidence="3" id="KW-0677">Repeat</keyword>
<gene>
    <name evidence="8" type="ORF">JR316_001074</name>
</gene>
<evidence type="ECO:0000256" key="7">
    <source>
        <dbReference type="SAM" id="MobiDB-lite"/>
    </source>
</evidence>
<evidence type="ECO:0000256" key="2">
    <source>
        <dbReference type="ARBA" id="ARBA00022574"/>
    </source>
</evidence>
<accession>A0A8H7Y5X5</accession>
<organism evidence="8">
    <name type="scientific">Psilocybe cubensis</name>
    <name type="common">Psychedelic mushroom</name>
    <name type="synonym">Stropharia cubensis</name>
    <dbReference type="NCBI Taxonomy" id="181762"/>
    <lineage>
        <taxon>Eukaryota</taxon>
        <taxon>Fungi</taxon>
        <taxon>Dikarya</taxon>
        <taxon>Basidiomycota</taxon>
        <taxon>Agaricomycotina</taxon>
        <taxon>Agaricomycetes</taxon>
        <taxon>Agaricomycetidae</taxon>
        <taxon>Agaricales</taxon>
        <taxon>Agaricineae</taxon>
        <taxon>Strophariaceae</taxon>
        <taxon>Psilocybe</taxon>
    </lineage>
</organism>
<evidence type="ECO:0000256" key="5">
    <source>
        <dbReference type="ARBA" id="ARBA00023163"/>
    </source>
</evidence>
<dbReference type="PROSITE" id="PS50082">
    <property type="entry name" value="WD_REPEATS_2"/>
    <property type="match status" value="2"/>
</dbReference>
<dbReference type="SMART" id="SM00320">
    <property type="entry name" value="WD40"/>
    <property type="match status" value="3"/>
</dbReference>
<feature type="compositionally biased region" description="Basic and acidic residues" evidence="7">
    <location>
        <begin position="533"/>
        <end position="543"/>
    </location>
</feature>
<evidence type="ECO:0000256" key="6">
    <source>
        <dbReference type="PROSITE-ProRule" id="PRU00221"/>
    </source>
</evidence>
<dbReference type="InterPro" id="IPR051243">
    <property type="entry name" value="PcG_WD-repeat"/>
</dbReference>
<evidence type="ECO:0000256" key="1">
    <source>
        <dbReference type="ARBA" id="ARBA00008075"/>
    </source>
</evidence>
<dbReference type="Gene3D" id="2.130.10.10">
    <property type="entry name" value="YVTN repeat-like/Quinoprotein amine dehydrogenase"/>
    <property type="match status" value="1"/>
</dbReference>
<dbReference type="EMBL" id="JAFIQS010000001">
    <property type="protein sequence ID" value="KAG5174415.1"/>
    <property type="molecule type" value="Genomic_DNA"/>
</dbReference>
<dbReference type="SUPFAM" id="SSF50978">
    <property type="entry name" value="WD40 repeat-like"/>
    <property type="match status" value="1"/>
</dbReference>
<keyword evidence="2 6" id="KW-0853">WD repeat</keyword>
<feature type="repeat" description="WD" evidence="6">
    <location>
        <begin position="166"/>
        <end position="201"/>
    </location>
</feature>
<dbReference type="InterPro" id="IPR015943">
    <property type="entry name" value="WD40/YVTN_repeat-like_dom_sf"/>
</dbReference>
<feature type="repeat" description="WD" evidence="6">
    <location>
        <begin position="278"/>
        <end position="319"/>
    </location>
</feature>
<evidence type="ECO:0000256" key="3">
    <source>
        <dbReference type="ARBA" id="ARBA00022737"/>
    </source>
</evidence>
<name>A0A8H7Y5X5_PSICU</name>
<sequence length="593" mass="64825">MSVAPGNYFTGEIEEDEVPWWNKDRDTPPPFKLVRKISVGINLGNGDISLQSLAIFPWDGDSLDYLWGGVLAVEEDVARWRSEVIDQLWDAVAVGSPLDLFVCFTQRKSMPLWTTLNNKQEVHSADKMCVAWALAKENPFLPLVIFSRGSLLFIYNVLQKGMAGCIRGHGGAITSISVHPTTPHLFCTTSRDSTTRIYDLDLSASFEMMPKSHRIADKFSGVPNPPWPPVKGASVAGAAHGLRMINVPNLTGKRGHPPIEREGAGRGRCVAVLLGERSGGHKAATLASSFHPTHPLIATSGLDRAVKIWPVRPSSETVIHREDKPLLSSGNIHKSRVVSISWLSTDMLLSHTAPAIMRDAPDDKNNKRVHIEPGELAVWQWLGLDRFFPATHEEANIHGLRGCASDYYESGSYKVIAVHRFDDTQDHYTAPSLSVYQSHTHGPLISYVVPGDTKVNLVPVEQLEPRQHPAFSRETTERLLGDSAVAVGGGVSLADIAGRMQLGGDASHREGLAEEEEQEARFEDEANGGQSREGVRGSDGRVAPRIDSWTVSMETSKSRLAGETLNSCAVGLEGELIVGVGTKGGVWVWRMVR</sequence>
<reference evidence="8" key="1">
    <citation type="submission" date="2021-02" db="EMBL/GenBank/DDBJ databases">
        <title>Psilocybe cubensis genome.</title>
        <authorList>
            <person name="Mckernan K.J."/>
            <person name="Crawford S."/>
            <person name="Trippe A."/>
            <person name="Kane L.T."/>
            <person name="Mclaughlin S."/>
        </authorList>
    </citation>
    <scope>NUCLEOTIDE SEQUENCE [LARGE SCALE GENOMIC DNA]</scope>
    <source>
        <strain evidence="8">MGC-MH-2018</strain>
    </source>
</reference>
<keyword evidence="5" id="KW-0804">Transcription</keyword>
<dbReference type="InterPro" id="IPR036322">
    <property type="entry name" value="WD40_repeat_dom_sf"/>
</dbReference>
<dbReference type="InterPro" id="IPR001680">
    <property type="entry name" value="WD40_rpt"/>
</dbReference>
<comment type="similarity">
    <text evidence="1">Belongs to the WD repeat ESC family.</text>
</comment>
<evidence type="ECO:0008006" key="9">
    <source>
        <dbReference type="Google" id="ProtNLM"/>
    </source>
</evidence>
<proteinExistence type="inferred from homology"/>
<dbReference type="PANTHER" id="PTHR10253">
    <property type="entry name" value="POLYCOMB PROTEIN"/>
    <property type="match status" value="1"/>
</dbReference>
<keyword evidence="4" id="KW-0805">Transcription regulation</keyword>
<comment type="caution">
    <text evidence="8">The sequence shown here is derived from an EMBL/GenBank/DDBJ whole genome shotgun (WGS) entry which is preliminary data.</text>
</comment>